<evidence type="ECO:0000313" key="10">
    <source>
        <dbReference type="EMBL" id="MBC5687619.1"/>
    </source>
</evidence>
<reference evidence="10" key="1">
    <citation type="submission" date="2020-08" db="EMBL/GenBank/DDBJ databases">
        <title>Genome public.</title>
        <authorList>
            <person name="Liu C."/>
            <person name="Sun Q."/>
        </authorList>
    </citation>
    <scope>NUCLEOTIDE SEQUENCE</scope>
    <source>
        <strain evidence="10">NSJ-55</strain>
    </source>
</reference>
<dbReference type="InterPro" id="IPR004013">
    <property type="entry name" value="PHP_dom"/>
</dbReference>
<gene>
    <name evidence="10" type="ORF">H8S37_01540</name>
</gene>
<name>A0A923LG08_9FIRM</name>
<keyword evidence="4 8" id="KW-0028">Amino-acid biosynthesis</keyword>
<comment type="caution">
    <text evidence="10">The sequence shown here is derived from an EMBL/GenBank/DDBJ whole genome shotgun (WGS) entry which is preliminary data.</text>
</comment>
<dbReference type="Proteomes" id="UP000652477">
    <property type="component" value="Unassembled WGS sequence"/>
</dbReference>
<dbReference type="GO" id="GO:0004401">
    <property type="term" value="F:histidinol-phosphatase activity"/>
    <property type="evidence" value="ECO:0007669"/>
    <property type="project" value="UniProtKB-UniRule"/>
</dbReference>
<accession>A0A923LG08</accession>
<protein>
    <recommendedName>
        <fullName evidence="3 8">Histidinol-phosphatase</fullName>
        <shortName evidence="8">HolPase</shortName>
        <ecNumber evidence="3 8">3.1.3.15</ecNumber>
    </recommendedName>
</protein>
<dbReference type="SUPFAM" id="SSF89550">
    <property type="entry name" value="PHP domain-like"/>
    <property type="match status" value="1"/>
</dbReference>
<evidence type="ECO:0000256" key="1">
    <source>
        <dbReference type="ARBA" id="ARBA00004970"/>
    </source>
</evidence>
<evidence type="ECO:0000256" key="3">
    <source>
        <dbReference type="ARBA" id="ARBA00013085"/>
    </source>
</evidence>
<keyword evidence="5 8" id="KW-0378">Hydrolase</keyword>
<dbReference type="Gene3D" id="3.20.20.140">
    <property type="entry name" value="Metal-dependent hydrolases"/>
    <property type="match status" value="1"/>
</dbReference>
<evidence type="ECO:0000256" key="4">
    <source>
        <dbReference type="ARBA" id="ARBA00022605"/>
    </source>
</evidence>
<feature type="domain" description="Polymerase/histidinol phosphatase N-terminal" evidence="9">
    <location>
        <begin position="4"/>
        <end position="90"/>
    </location>
</feature>
<dbReference type="PANTHER" id="PTHR21039">
    <property type="entry name" value="HISTIDINOL PHOSPHATASE-RELATED"/>
    <property type="match status" value="1"/>
</dbReference>
<proteinExistence type="inferred from homology"/>
<dbReference type="AlphaFoldDB" id="A0A923LG08"/>
<evidence type="ECO:0000256" key="5">
    <source>
        <dbReference type="ARBA" id="ARBA00022801"/>
    </source>
</evidence>
<evidence type="ECO:0000259" key="9">
    <source>
        <dbReference type="SMART" id="SM00481"/>
    </source>
</evidence>
<dbReference type="GO" id="GO:0005737">
    <property type="term" value="C:cytoplasm"/>
    <property type="evidence" value="ECO:0007669"/>
    <property type="project" value="TreeGrafter"/>
</dbReference>
<dbReference type="Pfam" id="PF02811">
    <property type="entry name" value="PHP"/>
    <property type="match status" value="1"/>
</dbReference>
<keyword evidence="11" id="KW-1185">Reference proteome</keyword>
<dbReference type="PANTHER" id="PTHR21039:SF0">
    <property type="entry name" value="HISTIDINOL-PHOSPHATASE"/>
    <property type="match status" value="1"/>
</dbReference>
<dbReference type="InterPro" id="IPR016195">
    <property type="entry name" value="Pol/histidinol_Pase-like"/>
</dbReference>
<dbReference type="EC" id="3.1.3.15" evidence="3 8"/>
<dbReference type="InterPro" id="IPR003141">
    <property type="entry name" value="Pol/His_phosphatase_N"/>
</dbReference>
<organism evidence="10 11">
    <name type="scientific">Mediterraneibacter hominis</name>
    <dbReference type="NCBI Taxonomy" id="2763054"/>
    <lineage>
        <taxon>Bacteria</taxon>
        <taxon>Bacillati</taxon>
        <taxon>Bacillota</taxon>
        <taxon>Clostridia</taxon>
        <taxon>Lachnospirales</taxon>
        <taxon>Lachnospiraceae</taxon>
        <taxon>Mediterraneibacter</taxon>
    </lineage>
</organism>
<evidence type="ECO:0000256" key="6">
    <source>
        <dbReference type="ARBA" id="ARBA00023102"/>
    </source>
</evidence>
<sequence>MIRSDFHMHTAFSGDCDVPARKMVEGAVKKGLKTICITDHNDRDYPEHREMQGQKFEFDLEEYFRILTELQKEYADRIEIRIGIELGLQPHLGQYYKELVNKYPFDFVIGSVHVVNGKDPYYKEMFQDKSDEEAYAETFAATLKDLESVEDFDVLGHLDYVVRYGTHGAQEYSYRRFASYIDDILRKIIDMGKGIEMNMAGFKYGLNFAHPHPDIIKRYKELGGEIITIGADGHCPEHIAYDFQKAGRILKDCGFEYYTEFKERKPIFKHVP</sequence>
<evidence type="ECO:0000313" key="11">
    <source>
        <dbReference type="Proteomes" id="UP000652477"/>
    </source>
</evidence>
<evidence type="ECO:0000256" key="2">
    <source>
        <dbReference type="ARBA" id="ARBA00009152"/>
    </source>
</evidence>
<comment type="similarity">
    <text evidence="2 8">Belongs to the PHP hydrolase family. HisK subfamily.</text>
</comment>
<comment type="catalytic activity">
    <reaction evidence="7 8">
        <text>L-histidinol phosphate + H2O = L-histidinol + phosphate</text>
        <dbReference type="Rhea" id="RHEA:14465"/>
        <dbReference type="ChEBI" id="CHEBI:15377"/>
        <dbReference type="ChEBI" id="CHEBI:43474"/>
        <dbReference type="ChEBI" id="CHEBI:57699"/>
        <dbReference type="ChEBI" id="CHEBI:57980"/>
        <dbReference type="EC" id="3.1.3.15"/>
    </reaction>
</comment>
<dbReference type="NCBIfam" id="TIGR01856">
    <property type="entry name" value="hisJ_fam"/>
    <property type="match status" value="1"/>
</dbReference>
<keyword evidence="6 8" id="KW-0368">Histidine biosynthesis</keyword>
<dbReference type="EMBL" id="JACOPF010000001">
    <property type="protein sequence ID" value="MBC5687619.1"/>
    <property type="molecule type" value="Genomic_DNA"/>
</dbReference>
<comment type="pathway">
    <text evidence="1 8">Amino-acid biosynthesis; L-histidine biosynthesis; L-histidine from 5-phospho-alpha-D-ribose 1-diphosphate: step 8/9.</text>
</comment>
<dbReference type="GO" id="GO:0000105">
    <property type="term" value="P:L-histidine biosynthetic process"/>
    <property type="evidence" value="ECO:0007669"/>
    <property type="project" value="UniProtKB-UniRule"/>
</dbReference>
<evidence type="ECO:0000256" key="7">
    <source>
        <dbReference type="ARBA" id="ARBA00049158"/>
    </source>
</evidence>
<dbReference type="InterPro" id="IPR010140">
    <property type="entry name" value="Histidinol_P_phosphatase_HisJ"/>
</dbReference>
<dbReference type="RefSeq" id="WP_186874297.1">
    <property type="nucleotide sequence ID" value="NZ_JACOPF010000001.1"/>
</dbReference>
<evidence type="ECO:0000256" key="8">
    <source>
        <dbReference type="RuleBase" id="RU366003"/>
    </source>
</evidence>
<dbReference type="SMART" id="SM00481">
    <property type="entry name" value="POLIIIAc"/>
    <property type="match status" value="1"/>
</dbReference>